<keyword evidence="6" id="KW-1185">Reference proteome</keyword>
<reference evidence="5" key="2">
    <citation type="submission" date="2015-05" db="EMBL/GenBank/DDBJ databases">
        <title>Complete genome sequence of Halanaeroarchaeum sulfurireducens type strain M27-SA2, a sulfate-reducer haloarchaeon from marine anoxic lake Medee.</title>
        <authorList>
            <person name="Messina E."/>
            <person name="Kublanov I.V."/>
            <person name="Toshchakov S."/>
            <person name="Arcadi E."/>
            <person name="La Spada G."/>
            <person name="La Cono V."/>
            <person name="Yakimov M.M."/>
        </authorList>
    </citation>
    <scope>NUCLEOTIDE SEQUENCE [LARGE SCALE GENOMIC DNA]</scope>
    <source>
        <strain evidence="5">M27-SA2</strain>
    </source>
</reference>
<dbReference type="HOGENOM" id="CLU_2103407_0_0_2"/>
<organism evidence="3 6">
    <name type="scientific">Halanaeroarchaeum sulfurireducens</name>
    <dbReference type="NCBI Taxonomy" id="1604004"/>
    <lineage>
        <taxon>Archaea</taxon>
        <taxon>Methanobacteriati</taxon>
        <taxon>Methanobacteriota</taxon>
        <taxon>Stenosarchaea group</taxon>
        <taxon>Halobacteria</taxon>
        <taxon>Halobacteriales</taxon>
        <taxon>Halobacteriaceae</taxon>
        <taxon>Halanaeroarchaeum</taxon>
    </lineage>
</organism>
<dbReference type="EMBL" id="CP008874">
    <property type="protein sequence ID" value="AKH96572.1"/>
    <property type="molecule type" value="Genomic_DNA"/>
</dbReference>
<feature type="domain" description="MIP18 family-like" evidence="2">
    <location>
        <begin position="7"/>
        <end position="72"/>
    </location>
</feature>
<protein>
    <recommendedName>
        <fullName evidence="2">MIP18 family-like domain-containing protein</fullName>
    </recommendedName>
</protein>
<reference evidence="3 6" key="1">
    <citation type="journal article" date="2015" name="ISME J.">
        <title>Elemental sulfur and acetate can support life of a novel strictly anaerobic haloarchaeon.</title>
        <authorList>
            <person name="Sorokin D.Y."/>
            <person name="Kublanov I.V."/>
            <person name="Gavrilov S.N."/>
            <person name="Rojo D."/>
            <person name="Roman P."/>
            <person name="Golyshin P.N."/>
            <person name="Slepak V.Z."/>
            <person name="Smedile F."/>
            <person name="Ferrer M."/>
            <person name="Messina E."/>
            <person name="La Cono V."/>
            <person name="Yakimov M.M."/>
        </authorList>
    </citation>
    <scope>NUCLEOTIDE SEQUENCE [LARGE SCALE GENOMIC DNA]</scope>
    <source>
        <strain evidence="3 6">HSR2</strain>
    </source>
</reference>
<dbReference type="RefSeq" id="WP_050047424.1">
    <property type="nucleotide sequence ID" value="NZ_CP008874.1"/>
</dbReference>
<dbReference type="Proteomes" id="UP000060390">
    <property type="component" value="Chromosome"/>
</dbReference>
<evidence type="ECO:0000313" key="5">
    <source>
        <dbReference type="Proteomes" id="UP000060390"/>
    </source>
</evidence>
<dbReference type="OrthoDB" id="371709at2157"/>
<dbReference type="SUPFAM" id="SSF117916">
    <property type="entry name" value="Fe-S cluster assembly (FSCA) domain-like"/>
    <property type="match status" value="1"/>
</dbReference>
<proteinExistence type="predicted"/>
<dbReference type="InterPro" id="IPR034904">
    <property type="entry name" value="FSCA_dom_sf"/>
</dbReference>
<dbReference type="AlphaFoldDB" id="A0A0F7P798"/>
<dbReference type="InterPro" id="IPR002744">
    <property type="entry name" value="MIP18-like"/>
</dbReference>
<dbReference type="Proteomes" id="UP000069906">
    <property type="component" value="Chromosome"/>
</dbReference>
<dbReference type="EMBL" id="CP011564">
    <property type="protein sequence ID" value="ALG80974.1"/>
    <property type="molecule type" value="Genomic_DNA"/>
</dbReference>
<dbReference type="Pfam" id="PF01883">
    <property type="entry name" value="FeS_assembly_P"/>
    <property type="match status" value="1"/>
</dbReference>
<gene>
    <name evidence="4" type="ORF">HLASA_0058</name>
    <name evidence="3" type="ORF">HLASF_0058</name>
</gene>
<evidence type="ECO:0000256" key="1">
    <source>
        <dbReference type="SAM" id="MobiDB-lite"/>
    </source>
</evidence>
<sequence>MNESLDETDVEEAIQNVTHPEIDATLYDLEMINSVSVENDDVEIDVAIPMMGIPPAVKQILRDRLATALEGLVDDPTIEFVQMSDQQRQRFFEMEEENWSGGLEGETSSDSSAPF</sequence>
<evidence type="ECO:0000313" key="6">
    <source>
        <dbReference type="Proteomes" id="UP000069906"/>
    </source>
</evidence>
<evidence type="ECO:0000313" key="3">
    <source>
        <dbReference type="EMBL" id="AKH96572.1"/>
    </source>
</evidence>
<dbReference type="KEGG" id="hsf:HLASA_0058"/>
<dbReference type="Gene3D" id="3.30.300.130">
    <property type="entry name" value="Fe-S cluster assembly (FSCA)"/>
    <property type="match status" value="1"/>
</dbReference>
<evidence type="ECO:0000259" key="2">
    <source>
        <dbReference type="Pfam" id="PF01883"/>
    </source>
</evidence>
<dbReference type="GeneID" id="26009432"/>
<accession>A0A0F7P798</accession>
<dbReference type="STRING" id="1604004.HLASA_0058"/>
<dbReference type="KEGG" id="hsu:HLASF_0058"/>
<evidence type="ECO:0000313" key="4">
    <source>
        <dbReference type="EMBL" id="ALG80974.1"/>
    </source>
</evidence>
<reference evidence="4 5" key="3">
    <citation type="journal article" date="2016" name="Stand. Genomic Sci.">
        <title>Complete genome sequence of 'Halanaeroarchaeum sulfurireducens' M27-SA2, a sulfur-reducing and acetate-oxidizing haloarchaeon from the deep-sea hypersaline anoxic lake Medee.</title>
        <authorList>
            <person name="Messina E."/>
            <person name="Sorokin D.Y."/>
            <person name="Kublanov I.V."/>
            <person name="Toshchakov S."/>
            <person name="Lopatina A."/>
            <person name="Arcadi E."/>
            <person name="Smedile F."/>
            <person name="La Spada G."/>
            <person name="La Cono V."/>
            <person name="Yakimov M.M."/>
        </authorList>
    </citation>
    <scope>NUCLEOTIDE SEQUENCE [LARGE SCALE GENOMIC DNA]</scope>
    <source>
        <strain evidence="4 5">M27-SA2</strain>
    </source>
</reference>
<feature type="compositionally biased region" description="Polar residues" evidence="1">
    <location>
        <begin position="106"/>
        <end position="115"/>
    </location>
</feature>
<name>A0A0F7P798_9EURY</name>
<feature type="region of interest" description="Disordered" evidence="1">
    <location>
        <begin position="94"/>
        <end position="115"/>
    </location>
</feature>